<gene>
    <name evidence="1" type="ORF">SAMN05216180_1326</name>
</gene>
<protein>
    <submittedName>
        <fullName evidence="1">Uncharacterized protein</fullName>
    </submittedName>
</protein>
<name>A0A1H8AH96_9FIRM</name>
<accession>A0A1H8AH96</accession>
<dbReference type="OrthoDB" id="1822766at2"/>
<evidence type="ECO:0000313" key="1">
    <source>
        <dbReference type="EMBL" id="SEM69866.1"/>
    </source>
</evidence>
<dbReference type="Proteomes" id="UP000199158">
    <property type="component" value="Unassembled WGS sequence"/>
</dbReference>
<dbReference type="EMBL" id="FOCG01000001">
    <property type="protein sequence ID" value="SEM69866.1"/>
    <property type="molecule type" value="Genomic_DNA"/>
</dbReference>
<sequence length="81" mass="8938">MKNNSGMPNISNAQIDMMLKMASKKLGVTPDQLKSQLQKGDLPQGLNAGNVQQFLNDPKKIEELLNTDNAKKILKDLMNGK</sequence>
<dbReference type="AlphaFoldDB" id="A0A1H8AH96"/>
<dbReference type="STRING" id="474960.SAMN05216180_1326"/>
<dbReference type="RefSeq" id="WP_092752862.1">
    <property type="nucleotide sequence ID" value="NZ_FOCG01000001.1"/>
</dbReference>
<organism evidence="1 2">
    <name type="scientific">Hydrogenoanaerobacterium saccharovorans</name>
    <dbReference type="NCBI Taxonomy" id="474960"/>
    <lineage>
        <taxon>Bacteria</taxon>
        <taxon>Bacillati</taxon>
        <taxon>Bacillota</taxon>
        <taxon>Clostridia</taxon>
        <taxon>Eubacteriales</taxon>
        <taxon>Oscillospiraceae</taxon>
        <taxon>Hydrogenoanaerobacterium</taxon>
    </lineage>
</organism>
<evidence type="ECO:0000313" key="2">
    <source>
        <dbReference type="Proteomes" id="UP000199158"/>
    </source>
</evidence>
<reference evidence="1 2" key="1">
    <citation type="submission" date="2016-10" db="EMBL/GenBank/DDBJ databases">
        <authorList>
            <person name="de Groot N.N."/>
        </authorList>
    </citation>
    <scope>NUCLEOTIDE SEQUENCE [LARGE SCALE GENOMIC DNA]</scope>
    <source>
        <strain evidence="1 2">CGMCC 1.5070</strain>
    </source>
</reference>
<keyword evidence="2" id="KW-1185">Reference proteome</keyword>
<proteinExistence type="predicted"/>